<dbReference type="InterPro" id="IPR002052">
    <property type="entry name" value="DNA_methylase_N6_adenine_CS"/>
</dbReference>
<dbReference type="EMBL" id="CP115668">
    <property type="protein sequence ID" value="WCC79724.1"/>
    <property type="molecule type" value="Genomic_DNA"/>
</dbReference>
<evidence type="ECO:0000313" key="7">
    <source>
        <dbReference type="Proteomes" id="UP001212097"/>
    </source>
</evidence>
<organism evidence="6 7">
    <name type="scientific">Cutibacterium equinum</name>
    <dbReference type="NCBI Taxonomy" id="3016342"/>
    <lineage>
        <taxon>Bacteria</taxon>
        <taxon>Bacillati</taxon>
        <taxon>Actinomycetota</taxon>
        <taxon>Actinomycetes</taxon>
        <taxon>Propionibacteriales</taxon>
        <taxon>Propionibacteriaceae</taxon>
        <taxon>Cutibacterium</taxon>
    </lineage>
</organism>
<dbReference type="RefSeq" id="WP_271417914.1">
    <property type="nucleotide sequence ID" value="NZ_CP115668.1"/>
</dbReference>
<keyword evidence="2" id="KW-0489">Methyltransferase</keyword>
<dbReference type="Pfam" id="PF01555">
    <property type="entry name" value="N6_N4_Mtase"/>
    <property type="match status" value="2"/>
</dbReference>
<evidence type="ECO:0000256" key="1">
    <source>
        <dbReference type="ARBA" id="ARBA00006594"/>
    </source>
</evidence>
<evidence type="ECO:0000256" key="3">
    <source>
        <dbReference type="ARBA" id="ARBA00022679"/>
    </source>
</evidence>
<accession>A0ABY7QZ33</accession>
<dbReference type="PRINTS" id="PR00506">
    <property type="entry name" value="D21N6MTFRASE"/>
</dbReference>
<feature type="domain" description="DNA methylase N-4/N-6" evidence="5">
    <location>
        <begin position="66"/>
        <end position="195"/>
    </location>
</feature>
<dbReference type="Gene3D" id="3.40.50.150">
    <property type="entry name" value="Vaccinia Virus protein VP39"/>
    <property type="match status" value="1"/>
</dbReference>
<name>A0ABY7QZ33_9ACTN</name>
<keyword evidence="4" id="KW-0949">S-adenosyl-L-methionine</keyword>
<dbReference type="Proteomes" id="UP001212097">
    <property type="component" value="Chromosome"/>
</dbReference>
<feature type="domain" description="DNA methylase N-4/N-6" evidence="5">
    <location>
        <begin position="351"/>
        <end position="437"/>
    </location>
</feature>
<dbReference type="PROSITE" id="PS00092">
    <property type="entry name" value="N6_MTASE"/>
    <property type="match status" value="1"/>
</dbReference>
<evidence type="ECO:0000256" key="4">
    <source>
        <dbReference type="ARBA" id="ARBA00022691"/>
    </source>
</evidence>
<keyword evidence="7" id="KW-1185">Reference proteome</keyword>
<dbReference type="InterPro" id="IPR002941">
    <property type="entry name" value="DNA_methylase_N4/N6"/>
</dbReference>
<dbReference type="SUPFAM" id="SSF53335">
    <property type="entry name" value="S-adenosyl-L-methionine-dependent methyltransferases"/>
    <property type="match status" value="1"/>
</dbReference>
<evidence type="ECO:0000256" key="2">
    <source>
        <dbReference type="ARBA" id="ARBA00022603"/>
    </source>
</evidence>
<sequence>MPELTWVGKDKVITHHLDVPYRVLDRQYSFDETGQHNDNNGSENMIIHGDNLEALKALLPKYEGKVDCIYIDPPYNTGNEGWVYNDNVNDPRIKKWLGEVVGKEGEDLSRHDKWLCMMYPRLRLLHRLLSPTGVIFISIDDNEAAPLRLICDEIFGNRCFVADICWQRTYSTRNDSKGIPAEVEHLLVFSKQPGWNPNKLERTEDMDSIYKNPDNDIQPWTSSDAFAPGAATHQGMVYAVQSPFTGEFIYPARGRCWTFEQSEVLRLMRGWTEYELRDLDDAEKRAEVCGIPVAAVKPDVLGIVLSKPLDEARADAQAVMDRGQWPRFYFTKGGYGGVRRKTYLDSVGGLLPTNFWPYDVAGHTDEAKKEVRAIFDGRVAFDTPKPTRLIERILKIATEPGDLVLDSFAGSGTTGQAVLNVNKQDGGERRFILVELGDYADTVTAERVRRTIHGFKDTRTEEHVLFEEKLTLSALRKGENLLAEATEIFEQARGNYTKVLRPKIVTKVTGKSGSSFVQVVARQEHEDDVSGTGGSFSYYELGSPLLIGGDLNPEVPLERVREYIWFTETGQAYESGSADIHADFLGRSVTGVAYFFAFDAEAPTVLDREYLASIPAECAAEAYVMYADTCVLSEQELAAHSITFKKIPRDITRL</sequence>
<proteinExistence type="inferred from homology"/>
<evidence type="ECO:0000313" key="6">
    <source>
        <dbReference type="EMBL" id="WCC79724.1"/>
    </source>
</evidence>
<gene>
    <name evidence="6" type="ORF">O6R08_09575</name>
</gene>
<dbReference type="InterPro" id="IPR002295">
    <property type="entry name" value="N4/N6-MTase_EcoPI_Mod-like"/>
</dbReference>
<comment type="similarity">
    <text evidence="1">Belongs to the N(4)/N(6)-methyltransferase family.</text>
</comment>
<reference evidence="6 7" key="1">
    <citation type="submission" date="2023-06" db="EMBL/GenBank/DDBJ databases">
        <title>The Gram-positive Non-spore-bearing Anaerobic Bacilli of Human Feces.</title>
        <authorList>
            <person name="Eggerth A.H."/>
        </authorList>
    </citation>
    <scope>NUCLEOTIDE SEQUENCE [LARGE SCALE GENOMIC DNA]</scope>
    <source>
        <strain evidence="6 7">CBA3108</strain>
    </source>
</reference>
<protein>
    <submittedName>
        <fullName evidence="6">Site-specific DNA-methyltransferase</fullName>
    </submittedName>
</protein>
<evidence type="ECO:0000259" key="5">
    <source>
        <dbReference type="Pfam" id="PF01555"/>
    </source>
</evidence>
<keyword evidence="3" id="KW-0808">Transferase</keyword>
<dbReference type="InterPro" id="IPR029063">
    <property type="entry name" value="SAM-dependent_MTases_sf"/>
</dbReference>